<evidence type="ECO:0000256" key="3">
    <source>
        <dbReference type="ARBA" id="ARBA00023015"/>
    </source>
</evidence>
<feature type="DNA-binding region" description="OmpR/PhoB-type" evidence="7">
    <location>
        <begin position="135"/>
        <end position="228"/>
    </location>
</feature>
<dbReference type="PROSITE" id="PS50110">
    <property type="entry name" value="RESPONSE_REGULATORY"/>
    <property type="match status" value="1"/>
</dbReference>
<dbReference type="AlphaFoldDB" id="A0A1P8KQ83"/>
<dbReference type="Proteomes" id="UP000186074">
    <property type="component" value="Chromosome"/>
</dbReference>
<name>A0A1P8KQ83_9BACT</name>
<dbReference type="GO" id="GO:0006355">
    <property type="term" value="P:regulation of DNA-templated transcription"/>
    <property type="evidence" value="ECO:0007669"/>
    <property type="project" value="InterPro"/>
</dbReference>
<evidence type="ECO:0000259" key="8">
    <source>
        <dbReference type="PROSITE" id="PS50110"/>
    </source>
</evidence>
<dbReference type="GO" id="GO:0000156">
    <property type="term" value="F:phosphorelay response regulator activity"/>
    <property type="evidence" value="ECO:0007669"/>
    <property type="project" value="TreeGrafter"/>
</dbReference>
<dbReference type="Gene3D" id="1.10.10.10">
    <property type="entry name" value="Winged helix-like DNA-binding domain superfamily/Winged helix DNA-binding domain"/>
    <property type="match status" value="1"/>
</dbReference>
<dbReference type="PROSITE" id="PS51755">
    <property type="entry name" value="OMPR_PHOB"/>
    <property type="match status" value="1"/>
</dbReference>
<organism evidence="10 11">
    <name type="scientific">Poseidonibacter parvus</name>
    <dbReference type="NCBI Taxonomy" id="1850254"/>
    <lineage>
        <taxon>Bacteria</taxon>
        <taxon>Pseudomonadati</taxon>
        <taxon>Campylobacterota</taxon>
        <taxon>Epsilonproteobacteria</taxon>
        <taxon>Campylobacterales</taxon>
        <taxon>Arcobacteraceae</taxon>
        <taxon>Poseidonibacter</taxon>
    </lineage>
</organism>
<sequence length="228" mass="26841">MRKDVLEKLQNLTLLYAEDEIGIRENIADSLRYYVKEVYEANDGEEGYKLYLEKNPDIILSDIRMPNVNGIEFIKKVRQTDKNIPVVMITAHTDKEYLLDAVELHMEKYIVKPLDLDELFESLNNCVNMLDSNKKVILKVDKDYVYDYDLKELKYKDESIILNKKEMTFLEVLISNQSRVVNYEEFQDKVWGDDVMTDSALRSLVRNLRKKLPTDMIFNLSGVGYRFV</sequence>
<dbReference type="InterPro" id="IPR001867">
    <property type="entry name" value="OmpR/PhoB-type_DNA-bd"/>
</dbReference>
<dbReference type="RefSeq" id="WP_076088712.1">
    <property type="nucleotide sequence ID" value="NZ_CP019070.1"/>
</dbReference>
<keyword evidence="1 6" id="KW-0597">Phosphoprotein</keyword>
<dbReference type="InterPro" id="IPR011006">
    <property type="entry name" value="CheY-like_superfamily"/>
</dbReference>
<evidence type="ECO:0000259" key="9">
    <source>
        <dbReference type="PROSITE" id="PS51755"/>
    </source>
</evidence>
<evidence type="ECO:0000256" key="1">
    <source>
        <dbReference type="ARBA" id="ARBA00022553"/>
    </source>
</evidence>
<keyword evidence="11" id="KW-1185">Reference proteome</keyword>
<dbReference type="Pfam" id="PF00072">
    <property type="entry name" value="Response_reg"/>
    <property type="match status" value="1"/>
</dbReference>
<feature type="domain" description="OmpR/PhoB-type" evidence="9">
    <location>
        <begin position="135"/>
        <end position="228"/>
    </location>
</feature>
<dbReference type="KEGG" id="alp:LPB137_12835"/>
<dbReference type="InterPro" id="IPR036388">
    <property type="entry name" value="WH-like_DNA-bd_sf"/>
</dbReference>
<keyword evidence="4 7" id="KW-0238">DNA-binding</keyword>
<gene>
    <name evidence="10" type="ORF">LPB137_12835</name>
</gene>
<dbReference type="GO" id="GO:0005829">
    <property type="term" value="C:cytosol"/>
    <property type="evidence" value="ECO:0007669"/>
    <property type="project" value="TreeGrafter"/>
</dbReference>
<dbReference type="InterPro" id="IPR001789">
    <property type="entry name" value="Sig_transdc_resp-reg_receiver"/>
</dbReference>
<dbReference type="CDD" id="cd00383">
    <property type="entry name" value="trans_reg_C"/>
    <property type="match status" value="1"/>
</dbReference>
<reference evidence="10 11" key="1">
    <citation type="submission" date="2017-01" db="EMBL/GenBank/DDBJ databases">
        <title>Genome sequencing of Arcobacter sp. LPB0137.</title>
        <authorList>
            <person name="Lee G.-W."/>
            <person name="Yi H."/>
        </authorList>
    </citation>
    <scope>NUCLEOTIDE SEQUENCE [LARGE SCALE GENOMIC DNA]</scope>
    <source>
        <strain evidence="10 11">LPB0137</strain>
    </source>
</reference>
<dbReference type="SMART" id="SM00448">
    <property type="entry name" value="REC"/>
    <property type="match status" value="1"/>
</dbReference>
<evidence type="ECO:0000256" key="2">
    <source>
        <dbReference type="ARBA" id="ARBA00023012"/>
    </source>
</evidence>
<dbReference type="Pfam" id="PF00486">
    <property type="entry name" value="Trans_reg_C"/>
    <property type="match status" value="1"/>
</dbReference>
<protein>
    <recommendedName>
        <fullName evidence="12">DNA-binding response regulator</fullName>
    </recommendedName>
</protein>
<feature type="modified residue" description="4-aspartylphosphate" evidence="6">
    <location>
        <position position="62"/>
    </location>
</feature>
<feature type="domain" description="Response regulatory" evidence="8">
    <location>
        <begin position="13"/>
        <end position="127"/>
    </location>
</feature>
<keyword evidence="2" id="KW-0902">Two-component regulatory system</keyword>
<evidence type="ECO:0000256" key="5">
    <source>
        <dbReference type="ARBA" id="ARBA00023163"/>
    </source>
</evidence>
<dbReference type="STRING" id="1850254.LPB137_12835"/>
<evidence type="ECO:0000313" key="10">
    <source>
        <dbReference type="EMBL" id="APW66681.1"/>
    </source>
</evidence>
<evidence type="ECO:0008006" key="12">
    <source>
        <dbReference type="Google" id="ProtNLM"/>
    </source>
</evidence>
<dbReference type="PANTHER" id="PTHR48111">
    <property type="entry name" value="REGULATOR OF RPOS"/>
    <property type="match status" value="1"/>
</dbReference>
<evidence type="ECO:0000256" key="4">
    <source>
        <dbReference type="ARBA" id="ARBA00023125"/>
    </source>
</evidence>
<accession>A0A1P8KQ83</accession>
<dbReference type="CDD" id="cd17536">
    <property type="entry name" value="REC_YesN-like"/>
    <property type="match status" value="1"/>
</dbReference>
<dbReference type="InterPro" id="IPR039420">
    <property type="entry name" value="WalR-like"/>
</dbReference>
<evidence type="ECO:0000256" key="6">
    <source>
        <dbReference type="PROSITE-ProRule" id="PRU00169"/>
    </source>
</evidence>
<evidence type="ECO:0000313" key="11">
    <source>
        <dbReference type="Proteomes" id="UP000186074"/>
    </source>
</evidence>
<dbReference type="OrthoDB" id="9122097at2"/>
<evidence type="ECO:0000256" key="7">
    <source>
        <dbReference type="PROSITE-ProRule" id="PRU01091"/>
    </source>
</evidence>
<keyword evidence="5" id="KW-0804">Transcription</keyword>
<dbReference type="Gene3D" id="3.40.50.2300">
    <property type="match status" value="1"/>
</dbReference>
<dbReference type="EMBL" id="CP019070">
    <property type="protein sequence ID" value="APW66681.1"/>
    <property type="molecule type" value="Genomic_DNA"/>
</dbReference>
<dbReference type="SMART" id="SM00862">
    <property type="entry name" value="Trans_reg_C"/>
    <property type="match status" value="1"/>
</dbReference>
<dbReference type="GO" id="GO:0000976">
    <property type="term" value="F:transcription cis-regulatory region binding"/>
    <property type="evidence" value="ECO:0007669"/>
    <property type="project" value="TreeGrafter"/>
</dbReference>
<keyword evidence="3" id="KW-0805">Transcription regulation</keyword>
<dbReference type="SUPFAM" id="SSF52172">
    <property type="entry name" value="CheY-like"/>
    <property type="match status" value="1"/>
</dbReference>
<proteinExistence type="predicted"/>
<dbReference type="PANTHER" id="PTHR48111:SF1">
    <property type="entry name" value="TWO-COMPONENT RESPONSE REGULATOR ORR33"/>
    <property type="match status" value="1"/>
</dbReference>
<dbReference type="GO" id="GO:0032993">
    <property type="term" value="C:protein-DNA complex"/>
    <property type="evidence" value="ECO:0007669"/>
    <property type="project" value="TreeGrafter"/>
</dbReference>